<gene>
    <name evidence="1" type="ORF">ET471_16600</name>
</gene>
<name>A0A4P6F663_9MICO</name>
<sequence length="232" mass="23586">MRQPTVVFDFDGTLALGHGPVIAYARHVADTLGDRRLVDDAIDALALVDAGDAAFLDGYDAVRRLALARGAGAGELEDAYQASRAQLGTAAAPVVAPPGLGAFLAALRRDARLVLATNAPATGAAAALEQLGAAEHLVERHYAIGKPAGLAAVVGAHLARGPVLSVGDIWDYDLAPAAALGAATALVGPAATRTDLMPDLRGATLADLYDDIRSWAASAARGLTAPSLDRKA</sequence>
<keyword evidence="1" id="KW-0378">Hydrolase</keyword>
<dbReference type="InterPro" id="IPR036412">
    <property type="entry name" value="HAD-like_sf"/>
</dbReference>
<dbReference type="RefSeq" id="WP_129190148.1">
    <property type="nucleotide sequence ID" value="NZ_CP035493.1"/>
</dbReference>
<dbReference type="InterPro" id="IPR023214">
    <property type="entry name" value="HAD_sf"/>
</dbReference>
<protein>
    <submittedName>
        <fullName evidence="1">HAD family hydrolase</fullName>
    </submittedName>
</protein>
<evidence type="ECO:0000313" key="1">
    <source>
        <dbReference type="EMBL" id="QAY71450.1"/>
    </source>
</evidence>
<dbReference type="Pfam" id="PF00702">
    <property type="entry name" value="Hydrolase"/>
    <property type="match status" value="1"/>
</dbReference>
<dbReference type="SUPFAM" id="SSF56784">
    <property type="entry name" value="HAD-like"/>
    <property type="match status" value="1"/>
</dbReference>
<proteinExistence type="predicted"/>
<dbReference type="KEGG" id="xya:ET471_16600"/>
<keyword evidence="2" id="KW-1185">Reference proteome</keyword>
<accession>A0A4P6F663</accession>
<dbReference type="GO" id="GO:0016787">
    <property type="term" value="F:hydrolase activity"/>
    <property type="evidence" value="ECO:0007669"/>
    <property type="project" value="UniProtKB-KW"/>
</dbReference>
<reference evidence="1 2" key="1">
    <citation type="submission" date="2019-01" db="EMBL/GenBank/DDBJ databases">
        <title>Genome sequencing of strain FW10M-9.</title>
        <authorList>
            <person name="Heo J."/>
            <person name="Kim S.-J."/>
            <person name="Kim J.-S."/>
            <person name="Hong S.-B."/>
            <person name="Kwon S.-W."/>
        </authorList>
    </citation>
    <scope>NUCLEOTIDE SEQUENCE [LARGE SCALE GENOMIC DNA]</scope>
    <source>
        <strain evidence="1 2">FW10M-9</strain>
    </source>
</reference>
<organism evidence="1 2">
    <name type="scientific">Xylanimonas protaetiae</name>
    <dbReference type="NCBI Taxonomy" id="2509457"/>
    <lineage>
        <taxon>Bacteria</taxon>
        <taxon>Bacillati</taxon>
        <taxon>Actinomycetota</taxon>
        <taxon>Actinomycetes</taxon>
        <taxon>Micrococcales</taxon>
        <taxon>Promicromonosporaceae</taxon>
        <taxon>Xylanimonas</taxon>
    </lineage>
</organism>
<dbReference type="AlphaFoldDB" id="A0A4P6F663"/>
<dbReference type="Gene3D" id="3.40.50.1000">
    <property type="entry name" value="HAD superfamily/HAD-like"/>
    <property type="match status" value="1"/>
</dbReference>
<dbReference type="EMBL" id="CP035493">
    <property type="protein sequence ID" value="QAY71450.1"/>
    <property type="molecule type" value="Genomic_DNA"/>
</dbReference>
<dbReference type="Proteomes" id="UP000292118">
    <property type="component" value="Chromosome"/>
</dbReference>
<dbReference type="OrthoDB" id="3851389at2"/>
<evidence type="ECO:0000313" key="2">
    <source>
        <dbReference type="Proteomes" id="UP000292118"/>
    </source>
</evidence>